<evidence type="ECO:0008006" key="4">
    <source>
        <dbReference type="Google" id="ProtNLM"/>
    </source>
</evidence>
<evidence type="ECO:0000256" key="1">
    <source>
        <dbReference type="SAM" id="SignalP"/>
    </source>
</evidence>
<feature type="chain" id="PRO_5021409595" description="Beta-glucuronidase C-terminal domain-containing protein" evidence="1">
    <location>
        <begin position="20"/>
        <end position="515"/>
    </location>
</feature>
<dbReference type="AlphaFoldDB" id="A0A507CF25"/>
<sequence>MASGACLLIFVALIVLSSQQQFDFATPKPRPHRQTLIAPNYMGFSIEWNDMASIFTPGAQKPVTQLFANLQTLSKQPVLIRIGGISEDNVWLDGVPGRNATVFPFSINMTVMNNIAQLATQVPIQYLAGLPTVHSMNNVNATVAFMQAMVDSKMIAHMTGVELGNEPHNFGIPVGTYVSNYWMPMLQAIYNNIPASKPLQFAGLSSYNPQDEMATWTQTVSTAPFVTTNHIKTLATVHTYGTYGNVSLQTLLGLPSPTEFDYIASASATYTDDIILGETNSIIGVGGGIQGVSNVFGSALWSLDFYAYAAWNGLGSARLHGVMGAADFTNIETAFKYSPFLINQASNVADKPVNVRPIYYSMIAFTNALSWVSSNQDIVPIIPSAKTNTSLIKIYGFQSQNNTTMSVIIINKTNQTIPVSFMLPAADQNQTSAVVEWLRAPNVTSTLGITYAAQTFDGTKDGLPIGARKIETIQSVGGVYNISMPQYSASVILVGGTQVKATNASKVVCKPRVRR</sequence>
<feature type="signal peptide" evidence="1">
    <location>
        <begin position="1"/>
        <end position="19"/>
    </location>
</feature>
<evidence type="ECO:0000313" key="2">
    <source>
        <dbReference type="EMBL" id="TPX36596.1"/>
    </source>
</evidence>
<dbReference type="PANTHER" id="PTHR36183">
    <property type="entry name" value="BETA-GLUCURONIDASE"/>
    <property type="match status" value="1"/>
</dbReference>
<dbReference type="Proteomes" id="UP000319731">
    <property type="component" value="Unassembled WGS sequence"/>
</dbReference>
<organism evidence="2 3">
    <name type="scientific">Synchytrium microbalum</name>
    <dbReference type="NCBI Taxonomy" id="1806994"/>
    <lineage>
        <taxon>Eukaryota</taxon>
        <taxon>Fungi</taxon>
        <taxon>Fungi incertae sedis</taxon>
        <taxon>Chytridiomycota</taxon>
        <taxon>Chytridiomycota incertae sedis</taxon>
        <taxon>Chytridiomycetes</taxon>
        <taxon>Synchytriales</taxon>
        <taxon>Synchytriaceae</taxon>
        <taxon>Synchytrium</taxon>
    </lineage>
</organism>
<keyword evidence="1" id="KW-0732">Signal</keyword>
<dbReference type="SUPFAM" id="SSF51445">
    <property type="entry name" value="(Trans)glycosidases"/>
    <property type="match status" value="1"/>
</dbReference>
<dbReference type="InterPro" id="IPR013780">
    <property type="entry name" value="Glyco_hydro_b"/>
</dbReference>
<dbReference type="Gene3D" id="2.60.40.1180">
    <property type="entry name" value="Golgi alpha-mannosidase II"/>
    <property type="match status" value="1"/>
</dbReference>
<dbReference type="InterPro" id="IPR017853">
    <property type="entry name" value="GH"/>
</dbReference>
<dbReference type="EMBL" id="QEAO01000004">
    <property type="protein sequence ID" value="TPX36596.1"/>
    <property type="molecule type" value="Genomic_DNA"/>
</dbReference>
<evidence type="ECO:0000313" key="3">
    <source>
        <dbReference type="Proteomes" id="UP000319731"/>
    </source>
</evidence>
<protein>
    <recommendedName>
        <fullName evidence="4">Beta-glucuronidase C-terminal domain-containing protein</fullName>
    </recommendedName>
</protein>
<name>A0A507CF25_9FUNG</name>
<gene>
    <name evidence="2" type="ORF">SmJEL517_g01293</name>
</gene>
<accession>A0A507CF25</accession>
<dbReference type="Gene3D" id="3.20.20.80">
    <property type="entry name" value="Glycosidases"/>
    <property type="match status" value="1"/>
</dbReference>
<dbReference type="OrthoDB" id="2796951at2759"/>
<keyword evidence="3" id="KW-1185">Reference proteome</keyword>
<dbReference type="RefSeq" id="XP_031026810.1">
    <property type="nucleotide sequence ID" value="XM_031167221.1"/>
</dbReference>
<reference evidence="2 3" key="1">
    <citation type="journal article" date="2019" name="Sci. Rep.">
        <title>Comparative genomics of chytrid fungi reveal insights into the obligate biotrophic and pathogenic lifestyle of Synchytrium endobioticum.</title>
        <authorList>
            <person name="van de Vossenberg B.T.L.H."/>
            <person name="Warris S."/>
            <person name="Nguyen H.D.T."/>
            <person name="van Gent-Pelzer M.P.E."/>
            <person name="Joly D.L."/>
            <person name="van de Geest H.C."/>
            <person name="Bonants P.J.M."/>
            <person name="Smith D.S."/>
            <person name="Levesque C.A."/>
            <person name="van der Lee T.A.J."/>
        </authorList>
    </citation>
    <scope>NUCLEOTIDE SEQUENCE [LARGE SCALE GENOMIC DNA]</scope>
    <source>
        <strain evidence="2 3">JEL517</strain>
    </source>
</reference>
<proteinExistence type="predicted"/>
<comment type="caution">
    <text evidence="2">The sequence shown here is derived from an EMBL/GenBank/DDBJ whole genome shotgun (WGS) entry which is preliminary data.</text>
</comment>
<dbReference type="InterPro" id="IPR052974">
    <property type="entry name" value="GH79_Enzymes"/>
</dbReference>
<dbReference type="GeneID" id="42002518"/>
<dbReference type="PANTHER" id="PTHR36183:SF2">
    <property type="entry name" value="BETA-GLUCURONIDASE C-TERMINAL DOMAIN-CONTAINING PROTEIN"/>
    <property type="match status" value="1"/>
</dbReference>